<comment type="caution">
    <text evidence="1">The sequence shown here is derived from an EMBL/GenBank/DDBJ whole genome shotgun (WGS) entry which is preliminary data.</text>
</comment>
<dbReference type="Pfam" id="PF18506">
    <property type="entry name" value="RelB-like"/>
    <property type="match status" value="1"/>
</dbReference>
<dbReference type="AlphaFoldDB" id="A0A4R9GKM2"/>
<dbReference type="Proteomes" id="UP000298458">
    <property type="component" value="Unassembled WGS sequence"/>
</dbReference>
<organism evidence="1 2">
    <name type="scientific">Leptospira fletcheri</name>
    <dbReference type="NCBI Taxonomy" id="2484981"/>
    <lineage>
        <taxon>Bacteria</taxon>
        <taxon>Pseudomonadati</taxon>
        <taxon>Spirochaetota</taxon>
        <taxon>Spirochaetia</taxon>
        <taxon>Leptospirales</taxon>
        <taxon>Leptospiraceae</taxon>
        <taxon>Leptospira</taxon>
    </lineage>
</organism>
<evidence type="ECO:0000313" key="1">
    <source>
        <dbReference type="EMBL" id="TGK14149.1"/>
    </source>
</evidence>
<evidence type="ECO:0000313" key="2">
    <source>
        <dbReference type="Proteomes" id="UP000298458"/>
    </source>
</evidence>
<proteinExistence type="predicted"/>
<reference evidence="1" key="1">
    <citation type="journal article" date="2019" name="PLoS Negl. Trop. Dis.">
        <title>Revisiting the worldwide diversity of Leptospira species in the environment.</title>
        <authorList>
            <person name="Vincent A.T."/>
            <person name="Schiettekatte O."/>
            <person name="Bourhy P."/>
            <person name="Veyrier F.J."/>
            <person name="Picardeau M."/>
        </authorList>
    </citation>
    <scope>NUCLEOTIDE SEQUENCE [LARGE SCALE GENOMIC DNA]</scope>
    <source>
        <strain evidence="1">SSW15</strain>
    </source>
</reference>
<gene>
    <name evidence="1" type="ORF">EHO60_02040</name>
</gene>
<dbReference type="EMBL" id="RQET01000001">
    <property type="protein sequence ID" value="TGK14149.1"/>
    <property type="molecule type" value="Genomic_DNA"/>
</dbReference>
<name>A0A4R9GKM2_9LEPT</name>
<dbReference type="OrthoDB" id="344755at2"/>
<protein>
    <recommendedName>
        <fullName evidence="3">Type II toxin-antitoxin system Phd/YefM family antitoxin</fullName>
    </recommendedName>
</protein>
<sequence length="69" mass="8099">MKLIHPQFITDEKGKKLSVVLSIKEYKTLLENSEELEDIKLYDAVKAKNEKPTPLTDYLRSRKTKRKHA</sequence>
<evidence type="ECO:0008006" key="3">
    <source>
        <dbReference type="Google" id="ProtNLM"/>
    </source>
</evidence>
<dbReference type="InterPro" id="IPR049537">
    <property type="entry name" value="RelB-like"/>
</dbReference>
<dbReference type="RefSeq" id="WP_135766490.1">
    <property type="nucleotide sequence ID" value="NZ_RQET01000001.1"/>
</dbReference>
<keyword evidence="2" id="KW-1185">Reference proteome</keyword>
<accession>A0A4R9GKM2</accession>